<keyword evidence="2" id="KW-1185">Reference proteome</keyword>
<reference evidence="1" key="2">
    <citation type="submission" date="2025-08" db="UniProtKB">
        <authorList>
            <consortium name="Ensembl"/>
        </authorList>
    </citation>
    <scope>IDENTIFICATION</scope>
</reference>
<sequence>MLEKKSFSIFMPKLTKHDSRNQGPDSKSRLLNFICTVKLLSVHSNSFNANKFKCYKLIYKLYQILI</sequence>
<reference evidence="1 2" key="1">
    <citation type="journal article" date="2011" name="Proc. Natl. Acad. Sci. U.S.A.">
        <title>Genetic diversity and population structure of the endangered marsupial Sarcophilus harrisii (Tasmanian devil).</title>
        <authorList>
            <person name="Miller W."/>
            <person name="Hayes V.M."/>
            <person name="Ratan A."/>
            <person name="Petersen D.C."/>
            <person name="Wittekindt N.E."/>
            <person name="Miller J."/>
            <person name="Walenz B."/>
            <person name="Knight J."/>
            <person name="Qi J."/>
            <person name="Zhao F."/>
            <person name="Wang Q."/>
            <person name="Bedoya-Reina O.C."/>
            <person name="Katiyar N."/>
            <person name="Tomsho L.P."/>
            <person name="Kasson L.M."/>
            <person name="Hardie R.A."/>
            <person name="Woodbridge P."/>
            <person name="Tindall E.A."/>
            <person name="Bertelsen M.F."/>
            <person name="Dixon D."/>
            <person name="Pyecroft S."/>
            <person name="Helgen K.M."/>
            <person name="Lesk A.M."/>
            <person name="Pringle T.H."/>
            <person name="Patterson N."/>
            <person name="Zhang Y."/>
            <person name="Kreiss A."/>
            <person name="Woods G.M."/>
            <person name="Jones M.E."/>
            <person name="Schuster S.C."/>
        </authorList>
    </citation>
    <scope>NUCLEOTIDE SEQUENCE [LARGE SCALE GENOMIC DNA]</scope>
</reference>
<dbReference type="Proteomes" id="UP000007648">
    <property type="component" value="Unassembled WGS sequence"/>
</dbReference>
<reference evidence="1" key="3">
    <citation type="submission" date="2025-09" db="UniProtKB">
        <authorList>
            <consortium name="Ensembl"/>
        </authorList>
    </citation>
    <scope>IDENTIFICATION</scope>
</reference>
<accession>A0A7N4Q189</accession>
<protein>
    <submittedName>
        <fullName evidence="1">Uncharacterized protein</fullName>
    </submittedName>
</protein>
<evidence type="ECO:0000313" key="1">
    <source>
        <dbReference type="Ensembl" id="ENSSHAP00000045152.1"/>
    </source>
</evidence>
<organism evidence="1 2">
    <name type="scientific">Sarcophilus harrisii</name>
    <name type="common">Tasmanian devil</name>
    <name type="synonym">Sarcophilus laniarius</name>
    <dbReference type="NCBI Taxonomy" id="9305"/>
    <lineage>
        <taxon>Eukaryota</taxon>
        <taxon>Metazoa</taxon>
        <taxon>Chordata</taxon>
        <taxon>Craniata</taxon>
        <taxon>Vertebrata</taxon>
        <taxon>Euteleostomi</taxon>
        <taxon>Mammalia</taxon>
        <taxon>Metatheria</taxon>
        <taxon>Dasyuromorphia</taxon>
        <taxon>Dasyuridae</taxon>
        <taxon>Sarcophilus</taxon>
    </lineage>
</organism>
<name>A0A7N4Q189_SARHA</name>
<evidence type="ECO:0000313" key="2">
    <source>
        <dbReference type="Proteomes" id="UP000007648"/>
    </source>
</evidence>
<dbReference type="InParanoid" id="A0A7N4Q189"/>
<proteinExistence type="predicted"/>
<dbReference type="AlphaFoldDB" id="A0A7N4Q189"/>
<dbReference type="Ensembl" id="ENSSHAT00000039156.1">
    <property type="protein sequence ID" value="ENSSHAP00000045152.1"/>
    <property type="gene ID" value="ENSSHAG00000029830.1"/>
</dbReference>